<name>A0A699H3W2_TANCI</name>
<dbReference type="AlphaFoldDB" id="A0A699H3W2"/>
<proteinExistence type="predicted"/>
<protein>
    <submittedName>
        <fullName evidence="1">Uncharacterized protein</fullName>
    </submittedName>
</protein>
<evidence type="ECO:0000313" key="1">
    <source>
        <dbReference type="EMBL" id="GEX42274.1"/>
    </source>
</evidence>
<accession>A0A699H3W2</accession>
<reference evidence="1" key="1">
    <citation type="journal article" date="2019" name="Sci. Rep.">
        <title>Draft genome of Tanacetum cinerariifolium, the natural source of mosquito coil.</title>
        <authorList>
            <person name="Yamashiro T."/>
            <person name="Shiraishi A."/>
            <person name="Satake H."/>
            <person name="Nakayama K."/>
        </authorList>
    </citation>
    <scope>NUCLEOTIDE SEQUENCE</scope>
</reference>
<organism evidence="1">
    <name type="scientific">Tanacetum cinerariifolium</name>
    <name type="common">Dalmatian daisy</name>
    <name type="synonym">Chrysanthemum cinerariifolium</name>
    <dbReference type="NCBI Taxonomy" id="118510"/>
    <lineage>
        <taxon>Eukaryota</taxon>
        <taxon>Viridiplantae</taxon>
        <taxon>Streptophyta</taxon>
        <taxon>Embryophyta</taxon>
        <taxon>Tracheophyta</taxon>
        <taxon>Spermatophyta</taxon>
        <taxon>Magnoliopsida</taxon>
        <taxon>eudicotyledons</taxon>
        <taxon>Gunneridae</taxon>
        <taxon>Pentapetalae</taxon>
        <taxon>asterids</taxon>
        <taxon>campanulids</taxon>
        <taxon>Asterales</taxon>
        <taxon>Asteraceae</taxon>
        <taxon>Asteroideae</taxon>
        <taxon>Anthemideae</taxon>
        <taxon>Anthemidinae</taxon>
        <taxon>Tanacetum</taxon>
    </lineage>
</organism>
<dbReference type="EMBL" id="BKCJ010107417">
    <property type="protein sequence ID" value="GEX42274.1"/>
    <property type="molecule type" value="Genomic_DNA"/>
</dbReference>
<comment type="caution">
    <text evidence="1">The sequence shown here is derived from an EMBL/GenBank/DDBJ whole genome shotgun (WGS) entry which is preliminary data.</text>
</comment>
<gene>
    <name evidence="1" type="ORF">Tci_314249</name>
</gene>
<sequence>MVMGNRLRYSLKNDLKKLKGKAIVNDAVASHTIAPEMLKVNVEPLAPKLLNNRKAHSDYLRHTQEQAAILREVVEQGKS</sequence>